<sequence>MLYCFHKYFKQIGPKNKFPNKKTMWKKIQQDMIEELGCSFTETQIYNRYKTVLRRNKSLMKNNNTTGSSPKFNSGDEEFSKITALDNSIEPSVCVGTSSSGLKRITKDIPQVTKKVKTSLNDLLITLHKVKEEDRLKRKQKRQKCYETKINILKKIFNNK</sequence>
<dbReference type="EMBL" id="GGMR01010131">
    <property type="protein sequence ID" value="MBY22750.1"/>
    <property type="molecule type" value="Transcribed_RNA"/>
</dbReference>
<proteinExistence type="predicted"/>
<dbReference type="AlphaFoldDB" id="A0A2S2P013"/>
<accession>A0A2S2P013</accession>
<evidence type="ECO:0000313" key="1">
    <source>
        <dbReference type="EMBL" id="MBY22750.1"/>
    </source>
</evidence>
<organism evidence="1">
    <name type="scientific">Schizaphis graminum</name>
    <name type="common">Green bug aphid</name>
    <dbReference type="NCBI Taxonomy" id="13262"/>
    <lineage>
        <taxon>Eukaryota</taxon>
        <taxon>Metazoa</taxon>
        <taxon>Ecdysozoa</taxon>
        <taxon>Arthropoda</taxon>
        <taxon>Hexapoda</taxon>
        <taxon>Insecta</taxon>
        <taxon>Pterygota</taxon>
        <taxon>Neoptera</taxon>
        <taxon>Paraneoptera</taxon>
        <taxon>Hemiptera</taxon>
        <taxon>Sternorrhyncha</taxon>
        <taxon>Aphidomorpha</taxon>
        <taxon>Aphidoidea</taxon>
        <taxon>Aphididae</taxon>
        <taxon>Aphidini</taxon>
        <taxon>Schizaphis</taxon>
    </lineage>
</organism>
<reference evidence="1" key="1">
    <citation type="submission" date="2018-04" db="EMBL/GenBank/DDBJ databases">
        <title>Transcriptome of Schizaphis graminum biotype I.</title>
        <authorList>
            <person name="Scully E.D."/>
            <person name="Geib S.M."/>
            <person name="Palmer N.A."/>
            <person name="Koch K."/>
            <person name="Bradshaw J."/>
            <person name="Heng-Moss T."/>
            <person name="Sarath G."/>
        </authorList>
    </citation>
    <scope>NUCLEOTIDE SEQUENCE</scope>
</reference>
<name>A0A2S2P013_SCHGA</name>
<protein>
    <submittedName>
        <fullName evidence="1">Uncharacterized protein</fullName>
    </submittedName>
</protein>
<gene>
    <name evidence="1" type="ORF">g.17655</name>
</gene>